<organism evidence="1 2">
    <name type="scientific">Komagataeibacter europaeus</name>
    <name type="common">Gluconacetobacter europaeus</name>
    <dbReference type="NCBI Taxonomy" id="33995"/>
    <lineage>
        <taxon>Bacteria</taxon>
        <taxon>Pseudomonadati</taxon>
        <taxon>Pseudomonadota</taxon>
        <taxon>Alphaproteobacteria</taxon>
        <taxon>Acetobacterales</taxon>
        <taxon>Acetobacteraceae</taxon>
        <taxon>Komagataeibacter</taxon>
    </lineage>
</organism>
<dbReference type="EMBL" id="LHUQ01000065">
    <property type="protein sequence ID" value="KON62789.1"/>
    <property type="molecule type" value="Genomic_DNA"/>
</dbReference>
<dbReference type="AlphaFoldDB" id="A0A0M0EC00"/>
<dbReference type="Proteomes" id="UP000037566">
    <property type="component" value="Unassembled WGS sequence"/>
</dbReference>
<gene>
    <name evidence="1" type="ORF">KOEU_37070</name>
</gene>
<accession>A0A0M0EC00</accession>
<reference evidence="1" key="1">
    <citation type="submission" date="2015-08" db="EMBL/GenBank/DDBJ databases">
        <title>Draft genome sequence of Komagataeibacter europaeus CECT 8546 a cellulose producer strain from vinegar produced by the traditional method.</title>
        <authorList>
            <person name="Poehlein A."/>
            <person name="Valera M.J."/>
            <person name="Haack F.S."/>
            <person name="Mas A."/>
            <person name="Daniel R."/>
            <person name="Streit W.R."/>
            <person name="Mateo E."/>
        </authorList>
    </citation>
    <scope>NUCLEOTIDE SEQUENCE [LARGE SCALE GENOMIC DNA]</scope>
    <source>
        <strain evidence="1">CECT 8546</strain>
    </source>
</reference>
<evidence type="ECO:0000313" key="1">
    <source>
        <dbReference type="EMBL" id="KON62789.1"/>
    </source>
</evidence>
<name>A0A0M0EC00_KOMEU</name>
<keyword evidence="2" id="KW-1185">Reference proteome</keyword>
<dbReference type="STRING" id="33995.KOEU_37070"/>
<dbReference type="PATRIC" id="fig|33995.3.peg.4105"/>
<dbReference type="Pfam" id="PF06323">
    <property type="entry name" value="Phage_antiter_Q"/>
    <property type="match status" value="1"/>
</dbReference>
<dbReference type="InterPro" id="IPR010455">
    <property type="entry name" value="Phage_82_GpQ"/>
</dbReference>
<sequence length="228" mass="26489">MLQFDYVRTSLSSALLCITVQRDEKPDESRVFADKTNQSFQSKPMREIALDDRTIRVEATPVHCSETRPYKGGKLLINNNAYRMSSWRRVVSLLPPAYESWIRYCYGDSIVFGHQEILCHHVWSAFIVYQREVGAPRMSKKVKESLQRLVWLSVQESKKFVNRGAFAYVASDLALLLGVTPNNWNQCYQPRWKALLQIMVTLDREALIHAEQKHREESRLRRSSAVPV</sequence>
<proteinExistence type="predicted"/>
<evidence type="ECO:0000313" key="2">
    <source>
        <dbReference type="Proteomes" id="UP000037566"/>
    </source>
</evidence>
<protein>
    <submittedName>
        <fullName evidence="1">Phage antitermination protein Q</fullName>
    </submittedName>
</protein>
<comment type="caution">
    <text evidence="1">The sequence shown here is derived from an EMBL/GenBank/DDBJ whole genome shotgun (WGS) entry which is preliminary data.</text>
</comment>
<dbReference type="RefSeq" id="WP_053324193.1">
    <property type="nucleotide sequence ID" value="NZ_LHUQ01000065.1"/>
</dbReference>